<dbReference type="Proteomes" id="UP000000267">
    <property type="component" value="Unassembled WGS sequence"/>
</dbReference>
<sequence>HKISIGTGYGTCVSQNLIDQWPEEYKIQTRKYIEAQLLSFSTYTKGWFFWNWKTESAPEWDYQKLREHDLFPHPFDNYTYYEAIDDPNSSASDNKDSTSSVKMKFTTSSSGRSSVVNSNKADISKTSSESDSSSTSIHGGKTISTSSTSFAHSNSTVASHKNGSYTIKSSSILTSIFAWSLTLMRFTYGIGFLV</sequence>
<accession>A7TTW3</accession>
<dbReference type="OrthoDB" id="62120at2759"/>
<dbReference type="EMBL" id="DS480648">
    <property type="protein sequence ID" value="EDO14295.1"/>
    <property type="molecule type" value="Genomic_DNA"/>
</dbReference>
<evidence type="ECO:0000313" key="3">
    <source>
        <dbReference type="Proteomes" id="UP000000267"/>
    </source>
</evidence>
<keyword evidence="3" id="KW-1185">Reference proteome</keyword>
<dbReference type="KEGG" id="vpo:Kpol_109p2"/>
<dbReference type="SUPFAM" id="SSF51445">
    <property type="entry name" value="(Trans)glycosidases"/>
    <property type="match status" value="1"/>
</dbReference>
<reference evidence="2 3" key="1">
    <citation type="journal article" date="2007" name="Proc. Natl. Acad. Sci. U.S.A.">
        <title>Independent sorting-out of thousands of duplicated gene pairs in two yeast species descended from a whole-genome duplication.</title>
        <authorList>
            <person name="Scannell D.R."/>
            <person name="Frank A.C."/>
            <person name="Conant G.C."/>
            <person name="Byrne K.P."/>
            <person name="Woolfit M."/>
            <person name="Wolfe K.H."/>
        </authorList>
    </citation>
    <scope>NUCLEOTIDE SEQUENCE [LARGE SCALE GENOMIC DNA]</scope>
    <source>
        <strain evidence="3">ATCC 22028 / DSM 70294 / BCRC 21397 / CBS 2163 / NBRC 10782 / NRRL Y-8283 / UCD 57-17</strain>
    </source>
</reference>
<dbReference type="AlphaFoldDB" id="A7TTW3"/>
<feature type="region of interest" description="Disordered" evidence="1">
    <location>
        <begin position="109"/>
        <end position="140"/>
    </location>
</feature>
<protein>
    <submittedName>
        <fullName evidence="2">Exoglucanase repeat family protein</fullName>
    </submittedName>
</protein>
<dbReference type="InterPro" id="IPR017853">
    <property type="entry name" value="GH"/>
</dbReference>
<dbReference type="STRING" id="436907.A7TTW3"/>
<evidence type="ECO:0000256" key="1">
    <source>
        <dbReference type="SAM" id="MobiDB-lite"/>
    </source>
</evidence>
<proteinExistence type="predicted"/>
<dbReference type="InParanoid" id="A7TTW3"/>
<dbReference type="GeneID" id="5542264"/>
<dbReference type="PhylomeDB" id="A7TTW3"/>
<feature type="non-terminal residue" evidence="2">
    <location>
        <position position="1"/>
    </location>
</feature>
<name>A7TTW3_VANPO</name>
<dbReference type="RefSeq" id="XP_001642153.1">
    <property type="nucleotide sequence ID" value="XM_001642103.1"/>
</dbReference>
<dbReference type="Gene3D" id="3.20.20.80">
    <property type="entry name" value="Glycosidases"/>
    <property type="match status" value="1"/>
</dbReference>
<organism evidence="3">
    <name type="scientific">Vanderwaltozyma polyspora (strain ATCC 22028 / DSM 70294 / BCRC 21397 / CBS 2163 / NBRC 10782 / NRRL Y-8283 / UCD 57-17)</name>
    <name type="common">Kluyveromyces polysporus</name>
    <dbReference type="NCBI Taxonomy" id="436907"/>
    <lineage>
        <taxon>Eukaryota</taxon>
        <taxon>Fungi</taxon>
        <taxon>Dikarya</taxon>
        <taxon>Ascomycota</taxon>
        <taxon>Saccharomycotina</taxon>
        <taxon>Saccharomycetes</taxon>
        <taxon>Saccharomycetales</taxon>
        <taxon>Saccharomycetaceae</taxon>
        <taxon>Vanderwaltozyma</taxon>
    </lineage>
</organism>
<evidence type="ECO:0000313" key="2">
    <source>
        <dbReference type="EMBL" id="EDO14295.1"/>
    </source>
</evidence>
<gene>
    <name evidence="2" type="ORF">Kpol_109p2</name>
</gene>
<dbReference type="HOGENOM" id="CLU_1405653_0_0_1"/>